<gene>
    <name evidence="1" type="ordered locus">MHF_1350</name>
</gene>
<dbReference type="STRING" id="859194.MHF_1350"/>
<proteinExistence type="predicted"/>
<reference key="2">
    <citation type="submission" date="2011-05" db="EMBL/GenBank/DDBJ databases">
        <title>The Genome of Mycoplasma haemofelis Strain Ohio2, a pathogenic hemoplasma of the cat.</title>
        <authorList>
            <person name="Santos A.P."/>
            <person name="Guimaraes A.M.S."/>
            <person name="SanMiguel P.J."/>
            <person name="Martin S.W."/>
            <person name="Messick J.B."/>
        </authorList>
    </citation>
    <scope>NUCLEOTIDE SEQUENCE</scope>
    <source>
        <strain>Ohio2</strain>
    </source>
</reference>
<dbReference type="AlphaFoldDB" id="F6FG88"/>
<organism evidence="1 2">
    <name type="scientific">Mycoplasma haemofelis (strain Ohio2)</name>
    <dbReference type="NCBI Taxonomy" id="859194"/>
    <lineage>
        <taxon>Bacteria</taxon>
        <taxon>Bacillati</taxon>
        <taxon>Mycoplasmatota</taxon>
        <taxon>Mollicutes</taxon>
        <taxon>Mycoplasmataceae</taxon>
        <taxon>Mycoplasma</taxon>
    </lineage>
</organism>
<name>F6FG88_MYCHI</name>
<protein>
    <submittedName>
        <fullName evidence="1">Uncharacterized protein</fullName>
    </submittedName>
</protein>
<dbReference type="HOGENOM" id="CLU_098620_2_0_14"/>
<dbReference type="KEGG" id="mhf:MHF_1350"/>
<accession>F6FG88</accession>
<evidence type="ECO:0000313" key="1">
    <source>
        <dbReference type="EMBL" id="AEG73586.1"/>
    </source>
</evidence>
<dbReference type="Proteomes" id="UP000007952">
    <property type="component" value="Chromosome"/>
</dbReference>
<dbReference type="BioCyc" id="MHAE859194:G1GR7-1345-MONOMER"/>
<sequence length="204" mass="23309">MAITSSVQYASAAAIAGVGGIAGTVYVANKYYDWESISDHLSKVGRPLLGIHELEKWKKIEDRYKLQTNNDLIEGIERTASVEKIKEWCSMNSIEDPKNTDLYRKVATWCTEPLSIAELINKERKLLSLQTEGEGDKNYWDTKIESYKSPNNKKLINKQNNPIATSSITDTELKSWCKDNSSKDYKYELDPHYLTFVEWCTIPT</sequence>
<reference evidence="1 2" key="1">
    <citation type="journal article" date="2011" name="J. Bacteriol.">
        <title>Complete genome sequences of two hemotropic Mycoplasmas, Mycoplasma haemofelis strain Ohio2 and Mycoplasma suis strain Illinois.</title>
        <authorList>
            <person name="Messick J.B."/>
            <person name="Santos A.P."/>
            <person name="Guimaraes A.M."/>
        </authorList>
    </citation>
    <scope>NUCLEOTIDE SEQUENCE [LARGE SCALE GENOMIC DNA]</scope>
    <source>
        <strain evidence="1 2">Ohio2</strain>
    </source>
</reference>
<evidence type="ECO:0000313" key="2">
    <source>
        <dbReference type="Proteomes" id="UP000007952"/>
    </source>
</evidence>
<dbReference type="EMBL" id="CP002808">
    <property type="protein sequence ID" value="AEG73586.1"/>
    <property type="molecule type" value="Genomic_DNA"/>
</dbReference>